<dbReference type="EMBL" id="CM047582">
    <property type="protein sequence ID" value="KAI9915134.1"/>
    <property type="molecule type" value="Genomic_DNA"/>
</dbReference>
<sequence length="177" mass="19284">MMLKYCDFHVQTGDKTIDSFTGEDVVEQHTHGSDAVISGVLDAFSHFTASIEITYWIPKSGAVLALPCCRSRRVYRAFDNNKIDFVQCDRLVECLDYMEAIIDFGDDEEDVADVAYEAAVDRKGGILRAGIHVAIIGPSNEGKSSLLNVFARRPAAIVSIVAGTTRDVVQVPLSIAG</sequence>
<keyword evidence="2" id="KW-1185">Reference proteome</keyword>
<comment type="caution">
    <text evidence="1">The sequence shown here is derived from an EMBL/GenBank/DDBJ whole genome shotgun (WGS) entry which is preliminary data.</text>
</comment>
<accession>A0ACC0W8R1</accession>
<gene>
    <name evidence="1" type="ORF">PsorP6_007725</name>
</gene>
<evidence type="ECO:0000313" key="1">
    <source>
        <dbReference type="EMBL" id="KAI9915134.1"/>
    </source>
</evidence>
<name>A0ACC0W8R1_9STRA</name>
<protein>
    <submittedName>
        <fullName evidence="1">Uncharacterized protein</fullName>
    </submittedName>
</protein>
<proteinExistence type="predicted"/>
<evidence type="ECO:0000313" key="2">
    <source>
        <dbReference type="Proteomes" id="UP001163321"/>
    </source>
</evidence>
<dbReference type="Proteomes" id="UP001163321">
    <property type="component" value="Chromosome 3"/>
</dbReference>
<reference evidence="1 2" key="1">
    <citation type="journal article" date="2022" name="bioRxiv">
        <title>The genome of the oomycete Peronosclerospora sorghi, a cosmopolitan pathogen of maize and sorghum, is inflated with dispersed pseudogenes.</title>
        <authorList>
            <person name="Fletcher K."/>
            <person name="Martin F."/>
            <person name="Isakeit T."/>
            <person name="Cavanaugh K."/>
            <person name="Magill C."/>
            <person name="Michelmore R."/>
        </authorList>
    </citation>
    <scope>NUCLEOTIDE SEQUENCE [LARGE SCALE GENOMIC DNA]</scope>
    <source>
        <strain evidence="1">P6</strain>
    </source>
</reference>
<organism evidence="1 2">
    <name type="scientific">Peronosclerospora sorghi</name>
    <dbReference type="NCBI Taxonomy" id="230839"/>
    <lineage>
        <taxon>Eukaryota</taxon>
        <taxon>Sar</taxon>
        <taxon>Stramenopiles</taxon>
        <taxon>Oomycota</taxon>
        <taxon>Peronosporomycetes</taxon>
        <taxon>Peronosporales</taxon>
        <taxon>Peronosporaceae</taxon>
        <taxon>Peronosclerospora</taxon>
    </lineage>
</organism>